<dbReference type="Gene3D" id="3.40.50.300">
    <property type="entry name" value="P-loop containing nucleotide triphosphate hydrolases"/>
    <property type="match status" value="1"/>
</dbReference>
<protein>
    <submittedName>
        <fullName evidence="4">Putative ATP/GTP binding protein</fullName>
    </submittedName>
</protein>
<dbReference type="InterPro" id="IPR002182">
    <property type="entry name" value="NB-ARC"/>
</dbReference>
<dbReference type="Proteomes" id="UP000014062">
    <property type="component" value="Chromosome"/>
</dbReference>
<feature type="region of interest" description="Disordered" evidence="1">
    <location>
        <begin position="138"/>
        <end position="165"/>
    </location>
</feature>
<feature type="compositionally biased region" description="Low complexity" evidence="1">
    <location>
        <begin position="146"/>
        <end position="157"/>
    </location>
</feature>
<dbReference type="Pfam" id="PF13374">
    <property type="entry name" value="TPR_10"/>
    <property type="match status" value="1"/>
</dbReference>
<name>A0A7U9DW67_STRLI</name>
<dbReference type="GO" id="GO:0043531">
    <property type="term" value="F:ADP binding"/>
    <property type="evidence" value="ECO:0007669"/>
    <property type="project" value="InterPro"/>
</dbReference>
<dbReference type="SUPFAM" id="SSF52200">
    <property type="entry name" value="Toll/Interleukin receptor TIR domain"/>
    <property type="match status" value="1"/>
</dbReference>
<dbReference type="PANTHER" id="PTHR46082">
    <property type="entry name" value="ATP/GTP-BINDING PROTEIN-RELATED"/>
    <property type="match status" value="1"/>
</dbReference>
<dbReference type="AlphaFoldDB" id="A0A7U9DW67"/>
<sequence length="1050" mass="115456">MTDTTQRIFLSYAGPDQAWAEWAGWQLQQAGHQVELDRWHWRTGDDFVQKMNLALGKADAVVALFSRHYFEPKRWTREEWSAAVALRGRLVPVAIELLNDDDIPALLAGTLRTDVHGLDEAAATSALLEAVHGPVPPTGPVDFPGAASADAPTAPDAQRPRLPSSVGLPEVWNVRRRNPDFSGRETVMGQLRTGLLSGRQAVVQALHGMGGIGKTQIALEYAHRFASQYDLVWWVDAEQADQLPVRYTELADRLGVAKSDAGSEPNARALLQHLRTRHRWLLVLDNAEHPDQIEPWLPEGPGHVLITSRNPDWHGIAHQSDLDVFTRTDSLAYLKGRISGMTTEHADLLAQDLGDLPLALAQASGVLRSGMTLDRYRRLLTTDTARLLQESDVRDHPAPLAATVGIAVTRLADDGHADAVALLRLGAFLGPEPIPTAWLETARPRLATIPGDPDDPMWLRNALQPLGRFGLARTDYDAFQIHRLTQAILRTQTGPDPVVAIRDDVTAVLAAVDPGDPRSPADWPAWASLTAHLTAPHVTTALANQAALRATFSKAAHFLICSGLPRAAHDLSAALHQAWSTDLGPDHPDTLTCAQFLGHATVELGDYAKGHLIIEDTLVRRRRVLGADHPETLHSANDASTNMSLLGETVEARRVQEDVLARRRRVLGEDHPDTLTSAGNLASILNESGEYVEARRMHEDVLARRRRVLGEDHPDTLNSAHNLAGLLNTLGEHVEARRMNVDVLERRGRVLGEDHPSTLASASNLATSLDALGEHVEARRMQEDVLERRGRVLGEDHPNTLSSASKLATTLDALGEHVEARRMQEDVLERRGRVLGEDHPSTLASASNLATSLDALGEHVEARRMQEDVLERRGRVLGEDHPNTLSSASKLATTLDALGEHVEARRMHEDVLERRGRVLGEDHPSTLASASNLATTLNALRKHVEARRMHEDVLERCRRVLGEDHPDTLASASNFASTLHSLRQYPEAAGLLKEVRASYVRHFGAKHPKTELATRNLATVLIAMGRTHEAQQLTGRKSDKGKRRFGRKRR</sequence>
<proteinExistence type="predicted"/>
<evidence type="ECO:0000259" key="3">
    <source>
        <dbReference type="Pfam" id="PF13676"/>
    </source>
</evidence>
<dbReference type="InterPro" id="IPR027417">
    <property type="entry name" value="P-loop_NTPase"/>
</dbReference>
<evidence type="ECO:0000259" key="2">
    <source>
        <dbReference type="Pfam" id="PF00931"/>
    </source>
</evidence>
<dbReference type="Gene3D" id="3.40.50.10140">
    <property type="entry name" value="Toll/interleukin-1 receptor homology (TIR) domain"/>
    <property type="match status" value="1"/>
</dbReference>
<evidence type="ECO:0000256" key="1">
    <source>
        <dbReference type="SAM" id="MobiDB-lite"/>
    </source>
</evidence>
<dbReference type="RefSeq" id="WP_016327021.1">
    <property type="nucleotide sequence ID" value="NZ_CM001889.1"/>
</dbReference>
<accession>A0A7U9DW67</accession>
<dbReference type="NCBIfam" id="NF040586">
    <property type="entry name" value="FxSxx_TPR"/>
    <property type="match status" value="1"/>
</dbReference>
<feature type="compositionally biased region" description="Basic residues" evidence="1">
    <location>
        <begin position="1039"/>
        <end position="1050"/>
    </location>
</feature>
<dbReference type="GO" id="GO:0007165">
    <property type="term" value="P:signal transduction"/>
    <property type="evidence" value="ECO:0007669"/>
    <property type="project" value="InterPro"/>
</dbReference>
<dbReference type="SUPFAM" id="SSF48452">
    <property type="entry name" value="TPR-like"/>
    <property type="match status" value="3"/>
</dbReference>
<dbReference type="Gene3D" id="1.25.40.10">
    <property type="entry name" value="Tetratricopeptide repeat domain"/>
    <property type="match status" value="3"/>
</dbReference>
<dbReference type="PANTHER" id="PTHR46082:SF6">
    <property type="entry name" value="AAA+ ATPASE DOMAIN-CONTAINING PROTEIN-RELATED"/>
    <property type="match status" value="1"/>
</dbReference>
<dbReference type="SUPFAM" id="SSF52540">
    <property type="entry name" value="P-loop containing nucleoside triphosphate hydrolases"/>
    <property type="match status" value="1"/>
</dbReference>
<dbReference type="Pfam" id="PF13424">
    <property type="entry name" value="TPR_12"/>
    <property type="match status" value="4"/>
</dbReference>
<dbReference type="Pfam" id="PF13676">
    <property type="entry name" value="TIR_2"/>
    <property type="match status" value="1"/>
</dbReference>
<dbReference type="Pfam" id="PF00931">
    <property type="entry name" value="NB-ARC"/>
    <property type="match status" value="1"/>
</dbReference>
<evidence type="ECO:0000313" key="5">
    <source>
        <dbReference type="Proteomes" id="UP000014062"/>
    </source>
</evidence>
<dbReference type="InterPro" id="IPR035897">
    <property type="entry name" value="Toll_tir_struct_dom_sf"/>
</dbReference>
<reference evidence="5" key="1">
    <citation type="journal article" date="2013" name="Genome Biol. Evol.">
        <title>The genome sequence of Streptomyces lividans 66 reveals a novel tRNA-dependent peptide biosynthetic system within a metal-related genomic island.</title>
        <authorList>
            <person name="Cruz-Morales P."/>
            <person name="Vijgenboom E."/>
            <person name="Iruegas-Bocardo F."/>
            <person name="Girard G."/>
            <person name="Yanez-Guerra L.A."/>
            <person name="Ramos-Aboites H.E."/>
            <person name="Pernodet J.L."/>
            <person name="Anne J."/>
            <person name="van Wezel G.P."/>
            <person name="Barona-Gomez F."/>
        </authorList>
    </citation>
    <scope>NUCLEOTIDE SEQUENCE [LARGE SCALE GENOMIC DNA]</scope>
    <source>
        <strain evidence="5">1326</strain>
    </source>
</reference>
<feature type="domain" description="NB-ARC" evidence="2">
    <location>
        <begin position="185"/>
        <end position="319"/>
    </location>
</feature>
<dbReference type="InterPro" id="IPR000157">
    <property type="entry name" value="TIR_dom"/>
</dbReference>
<gene>
    <name evidence="4" type="ORF">SLI_4902</name>
</gene>
<feature type="region of interest" description="Disordered" evidence="1">
    <location>
        <begin position="1028"/>
        <end position="1050"/>
    </location>
</feature>
<dbReference type="PRINTS" id="PR00364">
    <property type="entry name" value="DISEASERSIST"/>
</dbReference>
<dbReference type="InterPro" id="IPR011990">
    <property type="entry name" value="TPR-like_helical_dom_sf"/>
</dbReference>
<organism evidence="4 5">
    <name type="scientific">Streptomyces lividans 1326</name>
    <dbReference type="NCBI Taxonomy" id="1200984"/>
    <lineage>
        <taxon>Bacteria</taxon>
        <taxon>Bacillati</taxon>
        <taxon>Actinomycetota</taxon>
        <taxon>Actinomycetes</taxon>
        <taxon>Kitasatosporales</taxon>
        <taxon>Streptomycetaceae</taxon>
        <taxon>Streptomyces</taxon>
    </lineage>
</organism>
<dbReference type="EMBL" id="CM001889">
    <property type="protein sequence ID" value="EOY49610.1"/>
    <property type="molecule type" value="Genomic_DNA"/>
</dbReference>
<dbReference type="InterPro" id="IPR053137">
    <property type="entry name" value="NLR-like"/>
</dbReference>
<feature type="domain" description="TIR" evidence="3">
    <location>
        <begin position="8"/>
        <end position="125"/>
    </location>
</feature>
<evidence type="ECO:0000313" key="4">
    <source>
        <dbReference type="EMBL" id="EOY49610.1"/>
    </source>
</evidence>